<dbReference type="Pfam" id="PF01970">
    <property type="entry name" value="TctA"/>
    <property type="match status" value="1"/>
</dbReference>
<proteinExistence type="predicted"/>
<feature type="transmembrane region" description="Helical" evidence="1">
    <location>
        <begin position="144"/>
        <end position="161"/>
    </location>
</feature>
<dbReference type="InterPro" id="IPR002823">
    <property type="entry name" value="DUF112_TM"/>
</dbReference>
<dbReference type="PANTHER" id="PTHR35342:SF5">
    <property type="entry name" value="TRICARBOXYLIC TRANSPORT PROTEIN"/>
    <property type="match status" value="1"/>
</dbReference>
<organism evidence="3 4">
    <name type="scientific">Tectimicrobiota bacterium</name>
    <dbReference type="NCBI Taxonomy" id="2528274"/>
    <lineage>
        <taxon>Bacteria</taxon>
        <taxon>Pseudomonadati</taxon>
        <taxon>Nitrospinota/Tectimicrobiota group</taxon>
        <taxon>Candidatus Tectimicrobiota</taxon>
    </lineage>
</organism>
<dbReference type="EMBL" id="JACPSX010000182">
    <property type="protein sequence ID" value="MBI3015301.1"/>
    <property type="molecule type" value="Genomic_DNA"/>
</dbReference>
<feature type="transmembrane region" description="Helical" evidence="1">
    <location>
        <begin position="354"/>
        <end position="374"/>
    </location>
</feature>
<accession>A0A932GQG9</accession>
<feature type="domain" description="DUF112" evidence="2">
    <location>
        <begin position="20"/>
        <end position="438"/>
    </location>
</feature>
<feature type="transmembrane region" description="Helical" evidence="1">
    <location>
        <begin position="464"/>
        <end position="486"/>
    </location>
</feature>
<dbReference type="Proteomes" id="UP000741360">
    <property type="component" value="Unassembled WGS sequence"/>
</dbReference>
<feature type="transmembrane region" description="Helical" evidence="1">
    <location>
        <begin position="253"/>
        <end position="277"/>
    </location>
</feature>
<feature type="transmembrane region" description="Helical" evidence="1">
    <location>
        <begin position="20"/>
        <end position="49"/>
    </location>
</feature>
<evidence type="ECO:0000313" key="3">
    <source>
        <dbReference type="EMBL" id="MBI3015301.1"/>
    </source>
</evidence>
<keyword evidence="1" id="KW-1133">Transmembrane helix</keyword>
<keyword evidence="1" id="KW-0472">Membrane</keyword>
<evidence type="ECO:0000259" key="2">
    <source>
        <dbReference type="Pfam" id="PF01970"/>
    </source>
</evidence>
<feature type="transmembrane region" description="Helical" evidence="1">
    <location>
        <begin position="166"/>
        <end position="184"/>
    </location>
</feature>
<reference evidence="3" key="1">
    <citation type="submission" date="2020-07" db="EMBL/GenBank/DDBJ databases">
        <title>Huge and variable diversity of episymbiotic CPR bacteria and DPANN archaea in groundwater ecosystems.</title>
        <authorList>
            <person name="He C.Y."/>
            <person name="Keren R."/>
            <person name="Whittaker M."/>
            <person name="Farag I.F."/>
            <person name="Doudna J."/>
            <person name="Cate J.H.D."/>
            <person name="Banfield J.F."/>
        </authorList>
    </citation>
    <scope>NUCLEOTIDE SEQUENCE</scope>
    <source>
        <strain evidence="3">NC_groundwater_717_Ag_S-0.2um_59_8</strain>
    </source>
</reference>
<feature type="transmembrane region" description="Helical" evidence="1">
    <location>
        <begin position="204"/>
        <end position="227"/>
    </location>
</feature>
<dbReference type="AlphaFoldDB" id="A0A932GQG9"/>
<dbReference type="PANTHER" id="PTHR35342">
    <property type="entry name" value="TRICARBOXYLIC TRANSPORT PROTEIN"/>
    <property type="match status" value="1"/>
</dbReference>
<sequence length="497" mass="53168">MDELQSILYGFTVALTWKNLAFAFAGVLLGTLVGVLPGIGPAAAISLLLPSTFHADPISSMIMLCGLYYGTMYGGSTTSILVNIPGEAASIVTCFDGYQMARQGRAGAALGIAAFGSFFAGTISVVGLMFLAPTLASFALKFGSPEYFSLMVMSMTLVTYLSQRSLLKGMMMAALGLILSVVGLDPETAKLRFTYNTLVLRDGLGIVPVVMGLFGVSEVLLNVGIVINREVFQTKIKGLFPNRQDWKDSTMPIVRGSFLGFLLGIIPGLGTIIPTFMSYGLEKRLSKHPEQFGTGRIEGLAGPESCNNAAATGNFVPMLSLGIPANAIMAILLGALTIYGLQPGPLLIKEKPDLFWGVIASMYVGNAMLLVLNLPLIPLWVQILRVPYTILYPLILLFVVIGAYSLNNNVGDVIIMSIFGVVGFAMKKFQFEPAPLVLGLVLGPMLEDNLRRSLLISGGSFSTFFIRPLSAAFLVVSLAILLFPLFRLRSSARSRGA</sequence>
<comment type="caution">
    <text evidence="3">The sequence shown here is derived from an EMBL/GenBank/DDBJ whole genome shotgun (WGS) entry which is preliminary data.</text>
</comment>
<gene>
    <name evidence="3" type="ORF">HYY65_09635</name>
</gene>
<keyword evidence="1" id="KW-0812">Transmembrane</keyword>
<feature type="transmembrane region" description="Helical" evidence="1">
    <location>
        <begin position="108"/>
        <end position="132"/>
    </location>
</feature>
<evidence type="ECO:0000256" key="1">
    <source>
        <dbReference type="SAM" id="Phobius"/>
    </source>
</evidence>
<feature type="transmembrane region" description="Helical" evidence="1">
    <location>
        <begin position="413"/>
        <end position="431"/>
    </location>
</feature>
<feature type="transmembrane region" description="Helical" evidence="1">
    <location>
        <begin position="323"/>
        <end position="342"/>
    </location>
</feature>
<name>A0A932GQG9_UNCTE</name>
<protein>
    <submittedName>
        <fullName evidence="3">Tripartite tricarboxylate transporter permease</fullName>
    </submittedName>
</protein>
<feature type="transmembrane region" description="Helical" evidence="1">
    <location>
        <begin position="386"/>
        <end position="406"/>
    </location>
</feature>
<evidence type="ECO:0000313" key="4">
    <source>
        <dbReference type="Proteomes" id="UP000741360"/>
    </source>
</evidence>